<feature type="domain" description="Calcium-activated chloride channel N-terminal" evidence="2">
    <location>
        <begin position="20"/>
        <end position="144"/>
    </location>
</feature>
<dbReference type="InterPro" id="IPR013642">
    <property type="entry name" value="CLCA_N"/>
</dbReference>
<dbReference type="Proteomes" id="UP000596742">
    <property type="component" value="Unassembled WGS sequence"/>
</dbReference>
<evidence type="ECO:0000259" key="2">
    <source>
        <dbReference type="Pfam" id="PF08434"/>
    </source>
</evidence>
<gene>
    <name evidence="3" type="ORF">MGAL_10B079025</name>
</gene>
<reference evidence="3" key="1">
    <citation type="submission" date="2018-11" db="EMBL/GenBank/DDBJ databases">
        <authorList>
            <person name="Alioto T."/>
            <person name="Alioto T."/>
        </authorList>
    </citation>
    <scope>NUCLEOTIDE SEQUENCE</scope>
</reference>
<comment type="caution">
    <text evidence="3">The sequence shown here is derived from an EMBL/GenBank/DDBJ whole genome shotgun (WGS) entry which is preliminary data.</text>
</comment>
<dbReference type="Pfam" id="PF08434">
    <property type="entry name" value="CLCA"/>
    <property type="match status" value="1"/>
</dbReference>
<dbReference type="EMBL" id="UYJE01004667">
    <property type="protein sequence ID" value="VDI30182.1"/>
    <property type="molecule type" value="Genomic_DNA"/>
</dbReference>
<proteinExistence type="predicted"/>
<feature type="chain" id="PRO_5032875854" evidence="1">
    <location>
        <begin position="20"/>
        <end position="145"/>
    </location>
</feature>
<protein>
    <submittedName>
        <fullName evidence="3">Calcium-activated chloride channel regulator 3/4</fullName>
    </submittedName>
</protein>
<feature type="signal peptide" evidence="1">
    <location>
        <begin position="1"/>
        <end position="19"/>
    </location>
</feature>
<evidence type="ECO:0000256" key="1">
    <source>
        <dbReference type="SAM" id="SignalP"/>
    </source>
</evidence>
<sequence length="145" mass="16087">MAGIILLVTLSVFVFHIEAITLRNNGYEDVVIYIADNVPESAISTDKIEEWLTEASSKLYDASRYNVYLRNITIRIPSAWKKKNFYQSVSGFGGASSDIIIDEPNPLVGNTPYTFGQTICGKSAQYIHFTPELINQGNTGNFGNL</sequence>
<dbReference type="OrthoDB" id="687730at2759"/>
<name>A0A8B6E7B4_MYTGA</name>
<evidence type="ECO:0000313" key="4">
    <source>
        <dbReference type="Proteomes" id="UP000596742"/>
    </source>
</evidence>
<accession>A0A8B6E7B4</accession>
<keyword evidence="1" id="KW-0732">Signal</keyword>
<organism evidence="3 4">
    <name type="scientific">Mytilus galloprovincialis</name>
    <name type="common">Mediterranean mussel</name>
    <dbReference type="NCBI Taxonomy" id="29158"/>
    <lineage>
        <taxon>Eukaryota</taxon>
        <taxon>Metazoa</taxon>
        <taxon>Spiralia</taxon>
        <taxon>Lophotrochozoa</taxon>
        <taxon>Mollusca</taxon>
        <taxon>Bivalvia</taxon>
        <taxon>Autobranchia</taxon>
        <taxon>Pteriomorphia</taxon>
        <taxon>Mytilida</taxon>
        <taxon>Mytiloidea</taxon>
        <taxon>Mytilidae</taxon>
        <taxon>Mytilinae</taxon>
        <taxon>Mytilus</taxon>
    </lineage>
</organism>
<evidence type="ECO:0000313" key="3">
    <source>
        <dbReference type="EMBL" id="VDI30182.1"/>
    </source>
</evidence>
<keyword evidence="4" id="KW-1185">Reference proteome</keyword>
<feature type="non-terminal residue" evidence="3">
    <location>
        <position position="1"/>
    </location>
</feature>
<dbReference type="AlphaFoldDB" id="A0A8B6E7B4"/>